<proteinExistence type="predicted"/>
<name>A0A6J5KVR0_9CAUD</name>
<protein>
    <recommendedName>
        <fullName evidence="1">Terminase large subunit ribonuclease H-like domain-containing protein</fullName>
    </recommendedName>
</protein>
<reference evidence="2" key="1">
    <citation type="submission" date="2020-04" db="EMBL/GenBank/DDBJ databases">
        <authorList>
            <person name="Chiriac C."/>
            <person name="Salcher M."/>
            <person name="Ghai R."/>
            <person name="Kavagutti S V."/>
        </authorList>
    </citation>
    <scope>NUCLEOTIDE SEQUENCE</scope>
</reference>
<sequence length="507" mass="57510">MTEDLKERAVVTVKTKKQHLFFVRYHFYHLHKRKFNVLYHHTKICEALDRVYSGQCTRLLITVPPRYGKTETAVKHFIAHGLALNPAALFIHLSASAPLALENSEGAKDIVKSPSYQQLYPLVQIKDGSDSKAKWYTTAGGGVYAASASGQVTGFGAGKTDVAGAEDDEDLMAAIGELEQKEGFAGALVIDDPIKADDADSEIKRQRVNRRWPNTIKSRLNSKKTPVIVIMQRLHEEDMIGFLQKTEPGVWEIINLPALYEDENGELTCLDPSKHTVEDLIAMRDNADEETRVMFQRQMQQNPTPREGLLFPKDELNYFNPASVDVKGMMQHCFAYIDPANEGGDDLSMPIFCLIGDKVYIPDVVYNQDGTDINEGACAEMILDYRAKAVNVEGNSAWYLFGNQVEARINSRNHYPEYRTIKNITNKHTRILANASFIRRHFIFRSDWETYTPQYRRFMENIFQYRKKQEGADKNKHDDAPDSLVGGAVFYQSDYGHIWAPTSPPNN</sequence>
<dbReference type="Pfam" id="PF22530">
    <property type="entry name" value="Terminase-T7_RNaseH-like"/>
    <property type="match status" value="1"/>
</dbReference>
<gene>
    <name evidence="2" type="ORF">UFOVP74_48</name>
</gene>
<organism evidence="2">
    <name type="scientific">uncultured Caudovirales phage</name>
    <dbReference type="NCBI Taxonomy" id="2100421"/>
    <lineage>
        <taxon>Viruses</taxon>
        <taxon>Duplodnaviria</taxon>
        <taxon>Heunggongvirae</taxon>
        <taxon>Uroviricota</taxon>
        <taxon>Caudoviricetes</taxon>
        <taxon>Peduoviridae</taxon>
        <taxon>Maltschvirus</taxon>
        <taxon>Maltschvirus maltsch</taxon>
    </lineage>
</organism>
<dbReference type="EMBL" id="LR796196">
    <property type="protein sequence ID" value="CAB4126494.1"/>
    <property type="molecule type" value="Genomic_DNA"/>
</dbReference>
<accession>A0A6J5KVR0</accession>
<evidence type="ECO:0000259" key="1">
    <source>
        <dbReference type="Pfam" id="PF22530"/>
    </source>
</evidence>
<evidence type="ECO:0000313" key="2">
    <source>
        <dbReference type="EMBL" id="CAB4126494.1"/>
    </source>
</evidence>
<feature type="domain" description="Terminase large subunit ribonuclease H-like" evidence="1">
    <location>
        <begin position="337"/>
        <end position="434"/>
    </location>
</feature>
<dbReference type="InterPro" id="IPR054762">
    <property type="entry name" value="Gp19_RNaseH-like"/>
</dbReference>